<dbReference type="EMBL" id="JAGSPD010000002">
    <property type="protein sequence ID" value="MBV7268171.1"/>
    <property type="molecule type" value="Genomic_DNA"/>
</dbReference>
<dbReference type="InterPro" id="IPR007433">
    <property type="entry name" value="DUF481"/>
</dbReference>
<proteinExistence type="predicted"/>
<comment type="caution">
    <text evidence="1">The sequence shown here is derived from an EMBL/GenBank/DDBJ whole genome shotgun (WGS) entry which is preliminary data.</text>
</comment>
<gene>
    <name evidence="1" type="ORF">KCG49_03070</name>
</gene>
<keyword evidence="2" id="KW-1185">Reference proteome</keyword>
<dbReference type="RefSeq" id="WP_218544717.1">
    <property type="nucleotide sequence ID" value="NZ_JAGSPD010000002.1"/>
</dbReference>
<sequence length="252" mass="29950">MKKYLLFFLVFPSLISGQINESDSLNIKANLSLTGLWQDGNVETLIFRGRTDFSVKPWKKWVYKNTNSYVYQEFGKEKADSDFLSLNFLYFNPEQRLYPQVLGFVSTNFRREIEFRYLFGAGATYQIIKQKKHWLKASLTFEYEETDFKSSVFNNADFNGSKTINTFRGTLWVSGKYELFKKKVVLKHESYFQPSLSQSDNYRWRADLSAEFPLWKFLSFKINYLQMYESIVIQDQKEEDQFLTFGFTLKSF</sequence>
<accession>A0A9X1F6B3</accession>
<dbReference type="AlphaFoldDB" id="A0A9X1F6B3"/>
<evidence type="ECO:0000313" key="2">
    <source>
        <dbReference type="Proteomes" id="UP001138894"/>
    </source>
</evidence>
<organism evidence="1 2">
    <name type="scientific">Winogradskyella luteola</name>
    <dbReference type="NCBI Taxonomy" id="2828330"/>
    <lineage>
        <taxon>Bacteria</taxon>
        <taxon>Pseudomonadati</taxon>
        <taxon>Bacteroidota</taxon>
        <taxon>Flavobacteriia</taxon>
        <taxon>Flavobacteriales</taxon>
        <taxon>Flavobacteriaceae</taxon>
        <taxon>Winogradskyella</taxon>
    </lineage>
</organism>
<reference evidence="1" key="1">
    <citation type="submission" date="2021-04" db="EMBL/GenBank/DDBJ databases">
        <authorList>
            <person name="Pira H."/>
            <person name="Risdian C."/>
            <person name="Wink J."/>
        </authorList>
    </citation>
    <scope>NUCLEOTIDE SEQUENCE</scope>
    <source>
        <strain evidence="1">WHY3</strain>
    </source>
</reference>
<dbReference type="Pfam" id="PF04338">
    <property type="entry name" value="DUF481"/>
    <property type="match status" value="1"/>
</dbReference>
<name>A0A9X1F6B3_9FLAO</name>
<protein>
    <submittedName>
        <fullName evidence="1">DUF481 domain-containing protein</fullName>
    </submittedName>
</protein>
<evidence type="ECO:0000313" key="1">
    <source>
        <dbReference type="EMBL" id="MBV7268171.1"/>
    </source>
</evidence>
<dbReference type="Proteomes" id="UP001138894">
    <property type="component" value="Unassembled WGS sequence"/>
</dbReference>